<evidence type="ECO:0008006" key="3">
    <source>
        <dbReference type="Google" id="ProtNLM"/>
    </source>
</evidence>
<sequence length="140" mass="16470">MKILFLMILLIDPSALLGKWTLTFAEANFNLVNSAAFKATPKAQQDEILEVNELYLNNAYYEFKKDTVYWADVNAREKEVVFKKGKWMIIGDTLRIFDYDKIYTYNYLIKLNGREDELQTRMIFPNGDVARSKETFEKDD</sequence>
<accession>A0ABY1P030</accession>
<name>A0ABY1P030_9BACT</name>
<keyword evidence="2" id="KW-1185">Reference proteome</keyword>
<evidence type="ECO:0000313" key="1">
    <source>
        <dbReference type="EMBL" id="SMP23107.1"/>
    </source>
</evidence>
<dbReference type="EMBL" id="FXUA01000003">
    <property type="protein sequence ID" value="SMP23107.1"/>
    <property type="molecule type" value="Genomic_DNA"/>
</dbReference>
<organism evidence="1 2">
    <name type="scientific">Algoriphagus winogradskyi</name>
    <dbReference type="NCBI Taxonomy" id="237017"/>
    <lineage>
        <taxon>Bacteria</taxon>
        <taxon>Pseudomonadati</taxon>
        <taxon>Bacteroidota</taxon>
        <taxon>Cytophagia</taxon>
        <taxon>Cytophagales</taxon>
        <taxon>Cyclobacteriaceae</taxon>
        <taxon>Algoriphagus</taxon>
    </lineage>
</organism>
<evidence type="ECO:0000313" key="2">
    <source>
        <dbReference type="Proteomes" id="UP001157915"/>
    </source>
</evidence>
<proteinExistence type="predicted"/>
<protein>
    <recommendedName>
        <fullName evidence="3">Lipocalin-like domain-containing protein</fullName>
    </recommendedName>
</protein>
<reference evidence="1 2" key="1">
    <citation type="submission" date="2017-05" db="EMBL/GenBank/DDBJ databases">
        <authorList>
            <person name="Varghese N."/>
            <person name="Submissions S."/>
        </authorList>
    </citation>
    <scope>NUCLEOTIDE SEQUENCE [LARGE SCALE GENOMIC DNA]</scope>
    <source>
        <strain evidence="1 2">DSM 15360</strain>
    </source>
</reference>
<comment type="caution">
    <text evidence="1">The sequence shown here is derived from an EMBL/GenBank/DDBJ whole genome shotgun (WGS) entry which is preliminary data.</text>
</comment>
<dbReference type="Proteomes" id="UP001157915">
    <property type="component" value="Unassembled WGS sequence"/>
</dbReference>
<gene>
    <name evidence="1" type="ORF">SAMN06265367_103549</name>
</gene>